<comment type="caution">
    <text evidence="1">The sequence shown here is derived from an EMBL/GenBank/DDBJ whole genome shotgun (WGS) entry which is preliminary data.</text>
</comment>
<dbReference type="Proteomes" id="UP000016504">
    <property type="component" value="Unassembled WGS sequence"/>
</dbReference>
<name>U1SQJ3_9PSED</name>
<sequence length="284" mass="32112">MHELTYTSICRNNGLIIFDALGEDELQTGRRLHEDLLDYSREIGRLGYCTYYSIKSKQMLIAALKSVLTECKSGVLYPVLHFECHGDPDKGLYVHASDEYVGWEELVRHVAEINEATNNNVGVVLAACFGFEVSKFVNFKAPCPFNFVIAAQDVIRAGQLQDVIIGFYKATVNSGDLQGGLVALDDQLMLFHSGEWFYRTLATFMVMSFNAAGRSEIVEQIVSSQVAKAGYRSRDLVRSERAKAKKFVKSPQNFYKHASRNFLHNKIPISYEDFHAFVEGKRPR</sequence>
<dbReference type="AlphaFoldDB" id="U1SQJ3"/>
<protein>
    <submittedName>
        <fullName evidence="1">Uncharacterized protein</fullName>
    </submittedName>
</protein>
<proteinExistence type="predicted"/>
<dbReference type="RefSeq" id="WP_021493067.1">
    <property type="nucleotide sequence ID" value="NZ_AVQG01000056.1"/>
</dbReference>
<accession>U1SQJ3</accession>
<evidence type="ECO:0000313" key="2">
    <source>
        <dbReference type="Proteomes" id="UP000016504"/>
    </source>
</evidence>
<organism evidence="1 2">
    <name type="scientific">Pseudomonas simiae</name>
    <dbReference type="NCBI Taxonomy" id="321846"/>
    <lineage>
        <taxon>Bacteria</taxon>
        <taxon>Pseudomonadati</taxon>
        <taxon>Pseudomonadota</taxon>
        <taxon>Gammaproteobacteria</taxon>
        <taxon>Pseudomonadales</taxon>
        <taxon>Pseudomonadaceae</taxon>
        <taxon>Pseudomonas</taxon>
    </lineage>
</organism>
<dbReference type="EMBL" id="AVQG01000056">
    <property type="protein sequence ID" value="ERH48521.1"/>
    <property type="molecule type" value="Genomic_DNA"/>
</dbReference>
<evidence type="ECO:0000313" key="1">
    <source>
        <dbReference type="EMBL" id="ERH48521.1"/>
    </source>
</evidence>
<reference evidence="1 2" key="1">
    <citation type="submission" date="2013-08" db="EMBL/GenBank/DDBJ databases">
        <title>Biodegradation of aromatic compounds in biofilm forming Pseudomonas isolated from sewage sludge.</title>
        <authorList>
            <person name="Qureshi A."/>
            <person name="Ghosh S."/>
            <person name="Khardenavis A.A."/>
            <person name="Kapley A."/>
            <person name="Purohit H.J."/>
        </authorList>
    </citation>
    <scope>NUCLEOTIDE SEQUENCE [LARGE SCALE GENOMIC DNA]</scope>
    <source>
        <strain evidence="1 2">EGD-AQ6</strain>
    </source>
</reference>
<gene>
    <name evidence="1" type="ORF">O204_11775</name>
</gene>